<evidence type="ECO:0000259" key="5">
    <source>
        <dbReference type="Pfam" id="PF01923"/>
    </source>
</evidence>
<evidence type="ECO:0000256" key="1">
    <source>
        <dbReference type="ARBA" id="ARBA00022679"/>
    </source>
</evidence>
<evidence type="ECO:0000313" key="6">
    <source>
        <dbReference type="EMBL" id="BBM39707.1"/>
    </source>
</evidence>
<feature type="region of interest" description="Disordered" evidence="4">
    <location>
        <begin position="55"/>
        <end position="80"/>
    </location>
</feature>
<dbReference type="OrthoDB" id="306726at2"/>
<proteinExistence type="predicted"/>
<dbReference type="AlphaFoldDB" id="A0A510JKB0"/>
<dbReference type="EMBL" id="AP019823">
    <property type="protein sequence ID" value="BBM39707.1"/>
    <property type="molecule type" value="Genomic_DNA"/>
</dbReference>
<dbReference type="SUPFAM" id="SSF89028">
    <property type="entry name" value="Cobalamin adenosyltransferase-like"/>
    <property type="match status" value="1"/>
</dbReference>
<feature type="compositionally biased region" description="Polar residues" evidence="4">
    <location>
        <begin position="55"/>
        <end position="71"/>
    </location>
</feature>
<accession>A0A510JKB0</accession>
<gene>
    <name evidence="6" type="ORF">JCM16775_2444</name>
</gene>
<name>A0A510JKB0_9FUSO</name>
<evidence type="ECO:0000256" key="2">
    <source>
        <dbReference type="ARBA" id="ARBA00022741"/>
    </source>
</evidence>
<dbReference type="Proteomes" id="UP000321892">
    <property type="component" value="Chromosome"/>
</dbReference>
<dbReference type="InterPro" id="IPR009194">
    <property type="entry name" value="AdoTrfase_EutT"/>
</dbReference>
<dbReference type="InterPro" id="IPR016030">
    <property type="entry name" value="CblAdoTrfase-like"/>
</dbReference>
<reference evidence="6 7" key="1">
    <citation type="submission" date="2019-07" db="EMBL/GenBank/DDBJ databases">
        <title>Complete Genome Sequence of Leptotrichia hofstadii Strain JCM16775.</title>
        <authorList>
            <person name="Watanabe S."/>
            <person name="Cui L."/>
        </authorList>
    </citation>
    <scope>NUCLEOTIDE SEQUENCE [LARGE SCALE GENOMIC DNA]</scope>
    <source>
        <strain evidence="6 7">JCM16775</strain>
    </source>
</reference>
<feature type="domain" description="Cobalamin adenosyltransferase-like" evidence="5">
    <location>
        <begin position="96"/>
        <end position="253"/>
    </location>
</feature>
<evidence type="ECO:0000313" key="7">
    <source>
        <dbReference type="Proteomes" id="UP000321892"/>
    </source>
</evidence>
<organism evidence="6 7">
    <name type="scientific">Leptotrichia hofstadii</name>
    <dbReference type="NCBI Taxonomy" id="157688"/>
    <lineage>
        <taxon>Bacteria</taxon>
        <taxon>Fusobacteriati</taxon>
        <taxon>Fusobacteriota</taxon>
        <taxon>Fusobacteriia</taxon>
        <taxon>Fusobacteriales</taxon>
        <taxon>Leptotrichiaceae</taxon>
        <taxon>Leptotrichia</taxon>
    </lineage>
</organism>
<evidence type="ECO:0000256" key="4">
    <source>
        <dbReference type="SAM" id="MobiDB-lite"/>
    </source>
</evidence>
<keyword evidence="3" id="KW-0067">ATP-binding</keyword>
<keyword evidence="2" id="KW-0547">Nucleotide-binding</keyword>
<dbReference type="GO" id="GO:0006580">
    <property type="term" value="P:ethanolamine metabolic process"/>
    <property type="evidence" value="ECO:0007669"/>
    <property type="project" value="InterPro"/>
</dbReference>
<dbReference type="PIRSF" id="PIRSF012294">
    <property type="entry name" value="ATR_EutT"/>
    <property type="match status" value="1"/>
</dbReference>
<dbReference type="Pfam" id="PF01923">
    <property type="entry name" value="Cob_adeno_trans"/>
    <property type="match status" value="1"/>
</dbReference>
<dbReference type="InterPro" id="IPR036451">
    <property type="entry name" value="CblAdoTrfase-like_sf"/>
</dbReference>
<dbReference type="RefSeq" id="WP_026745884.1">
    <property type="nucleotide sequence ID" value="NZ_AP019823.1"/>
</dbReference>
<dbReference type="GO" id="GO:0008817">
    <property type="term" value="F:corrinoid adenosyltransferase activity"/>
    <property type="evidence" value="ECO:0007669"/>
    <property type="project" value="InterPro"/>
</dbReference>
<protein>
    <submittedName>
        <fullName evidence="6">Cobalamin adenosyltransferase</fullName>
    </submittedName>
</protein>
<dbReference type="KEGG" id="lhf:JCM16775_2444"/>
<dbReference type="Gene3D" id="1.20.1200.10">
    <property type="entry name" value="Cobalamin adenosyltransferase-like"/>
    <property type="match status" value="1"/>
</dbReference>
<dbReference type="GO" id="GO:0009236">
    <property type="term" value="P:cobalamin biosynthetic process"/>
    <property type="evidence" value="ECO:0007669"/>
    <property type="project" value="InterPro"/>
</dbReference>
<sequence>MPVITEGMLRKLDKEGQLEKVRITEKDILTPSAREFLNVKKIDFRIKKSQEQVVNNESANANRVKDSQANTSEEKASPKRQYKDYITGATYDKKPEFMTQLFGNELVVKNHKRIVLRGKFDILQAEVIRYWKKYEKNKKLESDFAQAYRFVRDLFISEMTDTPFQERDVLGYDIDTLKDITHNTIKYYKTGHLFEINADFDETVIDINCLRALSRECEVAAVDAFYKEGKTERVDMLKALNRLSSILYLMMLKANNGDYKS</sequence>
<keyword evidence="1 6" id="KW-0808">Transferase</keyword>
<evidence type="ECO:0000256" key="3">
    <source>
        <dbReference type="ARBA" id="ARBA00022840"/>
    </source>
</evidence>
<keyword evidence="7" id="KW-1185">Reference proteome</keyword>
<dbReference type="GO" id="GO:0005524">
    <property type="term" value="F:ATP binding"/>
    <property type="evidence" value="ECO:0007669"/>
    <property type="project" value="UniProtKB-KW"/>
</dbReference>